<keyword evidence="2" id="KW-1185">Reference proteome</keyword>
<evidence type="ECO:0000313" key="2">
    <source>
        <dbReference type="Proteomes" id="UP000198424"/>
    </source>
</evidence>
<dbReference type="EMBL" id="MUGY01000043">
    <property type="protein sequence ID" value="OXA86816.1"/>
    <property type="molecule type" value="Genomic_DNA"/>
</dbReference>
<reference evidence="1 2" key="1">
    <citation type="submission" date="2016-11" db="EMBL/GenBank/DDBJ databases">
        <title>Whole genomes of Flavobacteriaceae.</title>
        <authorList>
            <person name="Stine C."/>
            <person name="Li C."/>
            <person name="Tadesse D."/>
        </authorList>
    </citation>
    <scope>NUCLEOTIDE SEQUENCE [LARGE SCALE GENOMIC DNA]</scope>
    <source>
        <strain evidence="1 2">ATCC 29551</strain>
    </source>
</reference>
<organism evidence="1 2">
    <name type="scientific">Flavobacterium hydatis</name>
    <name type="common">Cytophaga aquatilis</name>
    <dbReference type="NCBI Taxonomy" id="991"/>
    <lineage>
        <taxon>Bacteria</taxon>
        <taxon>Pseudomonadati</taxon>
        <taxon>Bacteroidota</taxon>
        <taxon>Flavobacteriia</taxon>
        <taxon>Flavobacteriales</taxon>
        <taxon>Flavobacteriaceae</taxon>
        <taxon>Flavobacterium</taxon>
    </lineage>
</organism>
<evidence type="ECO:0000313" key="1">
    <source>
        <dbReference type="EMBL" id="OXA86816.1"/>
    </source>
</evidence>
<evidence type="ECO:0008006" key="3">
    <source>
        <dbReference type="Google" id="ProtNLM"/>
    </source>
</evidence>
<name>A0ABX4C333_FLAHY</name>
<sequence>MSSLSNYNDSHSSLGDDKDTILWSSKKKLTWQDFKGIPDTLNSIMLAGTCSDINFEYKSSNNLVTDYKVECTFIKSKSWTITDDAQILAHEQLHFDISELYARKIRKAFDSLKIKKNNFIENYTIIYESNIIKRNDLNKLYDSQVYGNNILQQRWIKKIESDLLKLKKYEYAY</sequence>
<gene>
    <name evidence="1" type="ORF">B0A62_23390</name>
</gene>
<comment type="caution">
    <text evidence="1">The sequence shown here is derived from an EMBL/GenBank/DDBJ whole genome shotgun (WGS) entry which is preliminary data.</text>
</comment>
<dbReference type="Proteomes" id="UP000198424">
    <property type="component" value="Unassembled WGS sequence"/>
</dbReference>
<accession>A0ABX4C333</accession>
<proteinExistence type="predicted"/>
<protein>
    <recommendedName>
        <fullName evidence="3">DUF922 domain-containing protein</fullName>
    </recommendedName>
</protein>